<evidence type="ECO:0000313" key="1">
    <source>
        <dbReference type="EMBL" id="RHW25137.1"/>
    </source>
</evidence>
<evidence type="ECO:0000313" key="2">
    <source>
        <dbReference type="Proteomes" id="UP000283644"/>
    </source>
</evidence>
<reference evidence="1 2" key="1">
    <citation type="submission" date="2018-09" db="EMBL/GenBank/DDBJ databases">
        <title>Genome sequencing of Nocardioides immobilis CCTCC AB 2017083 for comparison to Nocardioides silvaticus.</title>
        <authorList>
            <person name="Li C."/>
            <person name="Wang G."/>
        </authorList>
    </citation>
    <scope>NUCLEOTIDE SEQUENCE [LARGE SCALE GENOMIC DNA]</scope>
    <source>
        <strain evidence="1 2">CCTCC AB 2017083</strain>
    </source>
</reference>
<dbReference type="RefSeq" id="WP_118927185.1">
    <property type="nucleotide sequence ID" value="NZ_QXGH01000026.1"/>
</dbReference>
<dbReference type="AlphaFoldDB" id="A0A417XY50"/>
<dbReference type="Proteomes" id="UP000283644">
    <property type="component" value="Unassembled WGS sequence"/>
</dbReference>
<comment type="caution">
    <text evidence="1">The sequence shown here is derived from an EMBL/GenBank/DDBJ whole genome shotgun (WGS) entry which is preliminary data.</text>
</comment>
<sequence length="75" mass="8229">MGVYTRVSGTFNWSVRLGIKRSRTSAVEVENTVTIPGGKTVIWFRGHVTVRGTYRYSWCRSNGDGGTGGTKSLCI</sequence>
<protein>
    <submittedName>
        <fullName evidence="1">Uncharacterized protein</fullName>
    </submittedName>
</protein>
<name>A0A417XY50_9ACTN</name>
<accession>A0A417XY50</accession>
<keyword evidence="2" id="KW-1185">Reference proteome</keyword>
<proteinExistence type="predicted"/>
<gene>
    <name evidence="1" type="ORF">D0Z08_20810</name>
</gene>
<organism evidence="1 2">
    <name type="scientific">Nocardioides immobilis</name>
    <dbReference type="NCBI Taxonomy" id="2049295"/>
    <lineage>
        <taxon>Bacteria</taxon>
        <taxon>Bacillati</taxon>
        <taxon>Actinomycetota</taxon>
        <taxon>Actinomycetes</taxon>
        <taxon>Propionibacteriales</taxon>
        <taxon>Nocardioidaceae</taxon>
        <taxon>Nocardioides</taxon>
    </lineage>
</organism>
<dbReference type="EMBL" id="QXGH01000026">
    <property type="protein sequence ID" value="RHW25137.1"/>
    <property type="molecule type" value="Genomic_DNA"/>
</dbReference>